<evidence type="ECO:0000259" key="2">
    <source>
        <dbReference type="PROSITE" id="PS50106"/>
    </source>
</evidence>
<evidence type="ECO:0000313" key="3">
    <source>
        <dbReference type="Ensembl" id="ENSACIP00000000758.1"/>
    </source>
</evidence>
<evidence type="ECO:0000256" key="1">
    <source>
        <dbReference type="SAM" id="Phobius"/>
    </source>
</evidence>
<dbReference type="InterPro" id="IPR051342">
    <property type="entry name" value="PDZ_scaffold"/>
</dbReference>
<reference evidence="3" key="1">
    <citation type="submission" date="2025-08" db="UniProtKB">
        <authorList>
            <consortium name="Ensembl"/>
        </authorList>
    </citation>
    <scope>IDENTIFICATION</scope>
</reference>
<feature type="transmembrane region" description="Helical" evidence="1">
    <location>
        <begin position="102"/>
        <end position="119"/>
    </location>
</feature>
<dbReference type="SUPFAM" id="SSF50156">
    <property type="entry name" value="PDZ domain-like"/>
    <property type="match status" value="1"/>
</dbReference>
<sequence length="135" mass="14367">PQKNKDGDITEEEKDIINKAHGLGIGLVGNKDGSRARMGVYVADIDPLGPAADSDGRLLLGDQILSINGEDVRAASQEHAQKLLQTKGTVVLTHALKASQAAGYRIAMVVVVVMMMMMAESSLSPSRMTTKLSHL</sequence>
<dbReference type="PANTHER" id="PTHR19964:SF95">
    <property type="entry name" value="ARC, ISOFORM A"/>
    <property type="match status" value="1"/>
</dbReference>
<dbReference type="STRING" id="61819.ENSACIP00000000758"/>
<keyword evidence="4" id="KW-1185">Reference proteome</keyword>
<keyword evidence="1" id="KW-0472">Membrane</keyword>
<dbReference type="Proteomes" id="UP000261340">
    <property type="component" value="Unplaced"/>
</dbReference>
<dbReference type="InterPro" id="IPR036034">
    <property type="entry name" value="PDZ_sf"/>
</dbReference>
<dbReference type="Pfam" id="PF00595">
    <property type="entry name" value="PDZ"/>
    <property type="match status" value="1"/>
</dbReference>
<dbReference type="GeneTree" id="ENSGT01120000274070"/>
<evidence type="ECO:0000313" key="4">
    <source>
        <dbReference type="Proteomes" id="UP000261340"/>
    </source>
</evidence>
<keyword evidence="1" id="KW-0812">Transmembrane</keyword>
<dbReference type="AlphaFoldDB" id="A0A3Q0QRP6"/>
<protein>
    <recommendedName>
        <fullName evidence="2">PDZ domain-containing protein</fullName>
    </recommendedName>
</protein>
<keyword evidence="1" id="KW-1133">Transmembrane helix</keyword>
<dbReference type="PANTHER" id="PTHR19964">
    <property type="entry name" value="MULTIPLE PDZ DOMAIN PROTEIN"/>
    <property type="match status" value="1"/>
</dbReference>
<dbReference type="SMART" id="SM00228">
    <property type="entry name" value="PDZ"/>
    <property type="match status" value="1"/>
</dbReference>
<dbReference type="Ensembl" id="ENSACIT00000000795.1">
    <property type="protein sequence ID" value="ENSACIP00000000758.1"/>
    <property type="gene ID" value="ENSACIG00000000662.1"/>
</dbReference>
<reference evidence="3" key="2">
    <citation type="submission" date="2025-09" db="UniProtKB">
        <authorList>
            <consortium name="Ensembl"/>
        </authorList>
    </citation>
    <scope>IDENTIFICATION</scope>
</reference>
<name>A0A3Q0QRP6_AMPCI</name>
<dbReference type="Gene3D" id="2.30.42.10">
    <property type="match status" value="1"/>
</dbReference>
<dbReference type="PROSITE" id="PS50106">
    <property type="entry name" value="PDZ"/>
    <property type="match status" value="1"/>
</dbReference>
<organism evidence="3 4">
    <name type="scientific">Amphilophus citrinellus</name>
    <name type="common">Midas cichlid</name>
    <name type="synonym">Cichlasoma citrinellum</name>
    <dbReference type="NCBI Taxonomy" id="61819"/>
    <lineage>
        <taxon>Eukaryota</taxon>
        <taxon>Metazoa</taxon>
        <taxon>Chordata</taxon>
        <taxon>Craniata</taxon>
        <taxon>Vertebrata</taxon>
        <taxon>Euteleostomi</taxon>
        <taxon>Actinopterygii</taxon>
        <taxon>Neopterygii</taxon>
        <taxon>Teleostei</taxon>
        <taxon>Neoteleostei</taxon>
        <taxon>Acanthomorphata</taxon>
        <taxon>Ovalentaria</taxon>
        <taxon>Cichlomorphae</taxon>
        <taxon>Cichliformes</taxon>
        <taxon>Cichlidae</taxon>
        <taxon>New World cichlids</taxon>
        <taxon>Cichlasomatinae</taxon>
        <taxon>Heroini</taxon>
        <taxon>Amphilophus</taxon>
    </lineage>
</organism>
<dbReference type="InterPro" id="IPR001478">
    <property type="entry name" value="PDZ"/>
</dbReference>
<accession>A0A3Q0QRP6</accession>
<feature type="domain" description="PDZ" evidence="2">
    <location>
        <begin position="1"/>
        <end position="99"/>
    </location>
</feature>
<proteinExistence type="predicted"/>